<gene>
    <name evidence="2" type="ORF">BN381_210092</name>
</gene>
<reference evidence="2 3" key="1">
    <citation type="journal article" date="2013" name="ISME J.">
        <title>Metabolic model for the filamentous 'Candidatus Microthrix parvicella' based on genomic and metagenomic analyses.</title>
        <authorList>
            <person name="Jon McIlroy S."/>
            <person name="Kristiansen R."/>
            <person name="Albertsen M."/>
            <person name="Michael Karst S."/>
            <person name="Rossetti S."/>
            <person name="Lund Nielsen J."/>
            <person name="Tandoi V."/>
            <person name="James Seviour R."/>
            <person name="Nielsen P.H."/>
        </authorList>
    </citation>
    <scope>NUCLEOTIDE SEQUENCE [LARGE SCALE GENOMIC DNA]</scope>
    <source>
        <strain evidence="2 3">RN1</strain>
    </source>
</reference>
<dbReference type="SUPFAM" id="SSF143120">
    <property type="entry name" value="YefM-like"/>
    <property type="match status" value="1"/>
</dbReference>
<dbReference type="EMBL" id="CANL01000014">
    <property type="protein sequence ID" value="CCM63402.1"/>
    <property type="molecule type" value="Genomic_DNA"/>
</dbReference>
<comment type="caution">
    <text evidence="2">The sequence shown here is derived from an EMBL/GenBank/DDBJ whole genome shotgun (WGS) entry which is preliminary data.</text>
</comment>
<evidence type="ECO:0000313" key="3">
    <source>
        <dbReference type="Proteomes" id="UP000018291"/>
    </source>
</evidence>
<sequence>MDLTGGTLQLGVRQLRAELASLVRRAGSGERVVITVAGRPVAQLGPVEPTVGPLTLADLVARGEVEAPRRADRPEPPLTVPTWAGVRLDTLIREVRGR</sequence>
<evidence type="ECO:0008006" key="4">
    <source>
        <dbReference type="Google" id="ProtNLM"/>
    </source>
</evidence>
<evidence type="ECO:0000313" key="2">
    <source>
        <dbReference type="EMBL" id="CCM63402.1"/>
    </source>
</evidence>
<accession>R4Z4C8</accession>
<dbReference type="Gene3D" id="3.40.1620.10">
    <property type="entry name" value="YefM-like domain"/>
    <property type="match status" value="1"/>
</dbReference>
<dbReference type="InterPro" id="IPR036165">
    <property type="entry name" value="YefM-like_sf"/>
</dbReference>
<comment type="similarity">
    <text evidence="1">Belongs to the phD/YefM antitoxin family.</text>
</comment>
<proteinExistence type="inferred from homology"/>
<organism evidence="2 3">
    <name type="scientific">Candidatus Neomicrothrix parvicella RN1</name>
    <dbReference type="NCBI Taxonomy" id="1229780"/>
    <lineage>
        <taxon>Bacteria</taxon>
        <taxon>Bacillati</taxon>
        <taxon>Actinomycetota</taxon>
        <taxon>Acidimicrobiia</taxon>
        <taxon>Acidimicrobiales</taxon>
        <taxon>Microthrixaceae</taxon>
        <taxon>Candidatus Neomicrothrix</taxon>
    </lineage>
</organism>
<name>R4Z4C8_9ACTN</name>
<dbReference type="AlphaFoldDB" id="R4Z4C8"/>
<dbReference type="RefSeq" id="WP_012225911.1">
    <property type="nucleotide sequence ID" value="NZ_HG422565.1"/>
</dbReference>
<dbReference type="eggNOG" id="COG4118">
    <property type="taxonomic scope" value="Bacteria"/>
</dbReference>
<evidence type="ECO:0000256" key="1">
    <source>
        <dbReference type="ARBA" id="ARBA00009981"/>
    </source>
</evidence>
<dbReference type="NCBIfam" id="TIGR01552">
    <property type="entry name" value="phd_fam"/>
    <property type="match status" value="1"/>
</dbReference>
<dbReference type="Proteomes" id="UP000018291">
    <property type="component" value="Unassembled WGS sequence"/>
</dbReference>
<keyword evidence="3" id="KW-1185">Reference proteome</keyword>
<dbReference type="HOGENOM" id="CLU_2422982_0_0_11"/>
<dbReference type="OrthoDB" id="557859at2"/>
<dbReference type="STRING" id="1229780.BN381_210092"/>
<protein>
    <recommendedName>
        <fullName evidence="4">Antitoxin</fullName>
    </recommendedName>
</protein>